<protein>
    <submittedName>
        <fullName evidence="2">PQQ-binding-like beta-propeller repeat protein</fullName>
    </submittedName>
</protein>
<proteinExistence type="predicted"/>
<keyword evidence="3" id="KW-1185">Reference proteome</keyword>
<dbReference type="PANTHER" id="PTHR34512">
    <property type="entry name" value="CELL SURFACE PROTEIN"/>
    <property type="match status" value="1"/>
</dbReference>
<dbReference type="Gene3D" id="2.130.10.10">
    <property type="entry name" value="YVTN repeat-like/Quinoprotein amine dehydrogenase"/>
    <property type="match status" value="2"/>
</dbReference>
<dbReference type="Proteomes" id="UP001599542">
    <property type="component" value="Unassembled WGS sequence"/>
</dbReference>
<feature type="domain" description="Pyrrolo-quinoline quinone repeat" evidence="1">
    <location>
        <begin position="130"/>
        <end position="336"/>
    </location>
</feature>
<sequence>MTWRGRLLAGLAALGVLLAAVAGIAWVFLSNTGYWPGSSMTTAWETRGDGGAPEHGSHHAWLVGDTVVRARYDAVTGFDAASGRMRWEYLPPRRADICATSASADGSLVLIAYGERGEDAYGSAVEAGKGCATVAALDLADGRELWRTARRPATGGLDDGDGVLAAGGGLGVVLDDGEDARAVRAVELRTGTPRWTAAVPTGCVPGQVAIAPKDVLAVLTCGDELKLSAFDPADGTERWTVPLDARRGVAADATAAFTSVEPIVLRVDEGGRGVDAFLAFGPDGRPGARIESTGDRYGSIRSVSVADGRLFARTSGGRWGLLAAFDLATGEELWQTGLGGARYTVSGLHAEGGRVMAVMSSAKYGDALHVFDAATGDEEEDRAFRDGIGPVQDLLPYKDLVIAVRSGGNVKPFSAYERW</sequence>
<organism evidence="2 3">
    <name type="scientific">Kitasatospora phosalacinea</name>
    <dbReference type="NCBI Taxonomy" id="2065"/>
    <lineage>
        <taxon>Bacteria</taxon>
        <taxon>Bacillati</taxon>
        <taxon>Actinomycetota</taxon>
        <taxon>Actinomycetes</taxon>
        <taxon>Kitasatosporales</taxon>
        <taxon>Streptomycetaceae</taxon>
        <taxon>Kitasatospora</taxon>
    </lineage>
</organism>
<dbReference type="InterPro" id="IPR002372">
    <property type="entry name" value="PQQ_rpt_dom"/>
</dbReference>
<name>A0ABW6GVC1_9ACTN</name>
<gene>
    <name evidence="2" type="ORF">ACFW6T_32640</name>
</gene>
<dbReference type="EMBL" id="JBHYPX010000101">
    <property type="protein sequence ID" value="MFE1356726.1"/>
    <property type="molecule type" value="Genomic_DNA"/>
</dbReference>
<evidence type="ECO:0000259" key="1">
    <source>
        <dbReference type="Pfam" id="PF13360"/>
    </source>
</evidence>
<dbReference type="InterPro" id="IPR018391">
    <property type="entry name" value="PQQ_b-propeller_rpt"/>
</dbReference>
<comment type="caution">
    <text evidence="2">The sequence shown here is derived from an EMBL/GenBank/DDBJ whole genome shotgun (WGS) entry which is preliminary data.</text>
</comment>
<reference evidence="2 3" key="1">
    <citation type="submission" date="2024-09" db="EMBL/GenBank/DDBJ databases">
        <title>The Natural Products Discovery Center: Release of the First 8490 Sequenced Strains for Exploring Actinobacteria Biosynthetic Diversity.</title>
        <authorList>
            <person name="Kalkreuter E."/>
            <person name="Kautsar S.A."/>
            <person name="Yang D."/>
            <person name="Bader C.D."/>
            <person name="Teijaro C.N."/>
            <person name="Fluegel L."/>
            <person name="Davis C.M."/>
            <person name="Simpson J.R."/>
            <person name="Lauterbach L."/>
            <person name="Steele A.D."/>
            <person name="Gui C."/>
            <person name="Meng S."/>
            <person name="Li G."/>
            <person name="Viehrig K."/>
            <person name="Ye F."/>
            <person name="Su P."/>
            <person name="Kiefer A.F."/>
            <person name="Nichols A."/>
            <person name="Cepeda A.J."/>
            <person name="Yan W."/>
            <person name="Fan B."/>
            <person name="Jiang Y."/>
            <person name="Adhikari A."/>
            <person name="Zheng C.-J."/>
            <person name="Schuster L."/>
            <person name="Cowan T.M."/>
            <person name="Smanski M.J."/>
            <person name="Chevrette M.G."/>
            <person name="De Carvalho L.P.S."/>
            <person name="Shen B."/>
        </authorList>
    </citation>
    <scope>NUCLEOTIDE SEQUENCE [LARGE SCALE GENOMIC DNA]</scope>
    <source>
        <strain evidence="2 3">NPDC058753</strain>
    </source>
</reference>
<dbReference type="InterPro" id="IPR011047">
    <property type="entry name" value="Quinoprotein_ADH-like_sf"/>
</dbReference>
<dbReference type="InterPro" id="IPR015943">
    <property type="entry name" value="WD40/YVTN_repeat-like_dom_sf"/>
</dbReference>
<dbReference type="SMART" id="SM00564">
    <property type="entry name" value="PQQ"/>
    <property type="match status" value="4"/>
</dbReference>
<dbReference type="Pfam" id="PF13360">
    <property type="entry name" value="PQQ_2"/>
    <property type="match status" value="1"/>
</dbReference>
<evidence type="ECO:0000313" key="3">
    <source>
        <dbReference type="Proteomes" id="UP001599542"/>
    </source>
</evidence>
<dbReference type="SUPFAM" id="SSF50998">
    <property type="entry name" value="Quinoprotein alcohol dehydrogenase-like"/>
    <property type="match status" value="1"/>
</dbReference>
<accession>A0ABW6GVC1</accession>
<dbReference type="RefSeq" id="WP_380320650.1">
    <property type="nucleotide sequence ID" value="NZ_JBHYPW010000012.1"/>
</dbReference>
<evidence type="ECO:0000313" key="2">
    <source>
        <dbReference type="EMBL" id="MFE1356726.1"/>
    </source>
</evidence>
<dbReference type="PANTHER" id="PTHR34512:SF30">
    <property type="entry name" value="OUTER MEMBRANE PROTEIN ASSEMBLY FACTOR BAMB"/>
    <property type="match status" value="1"/>
</dbReference>